<evidence type="ECO:0000313" key="1">
    <source>
        <dbReference type="EMBL" id="ACQ81537.1"/>
    </source>
</evidence>
<proteinExistence type="predicted"/>
<dbReference type="RefSeq" id="WP_015883774.1">
    <property type="nucleotide sequence ID" value="NC_012669.1"/>
</dbReference>
<sequence length="312" mass="33545">MRGDDENTGRQASARVWREVAPGTRELLEAGLGAADVRTLLQDVTAARAHATRPADVVARWQQDRFVRPATSDPRRVAALEARLWDLVPDDVAGVELSPVAPLGTAVAVGPVSERRIVTTTRLTEVVSDSTNVLAVEAAARRSGAPRGEQVHLAAIHRQLRAQDFGPGAASHFRLLALVSSARDTGSGRTEAGLLTRHVRVWQTMLGSTIPHRRPRIEFTVLGDDAVVAERWRDAVLPAVADGEVPVVEDASRERGRGYYTGVALRLVADDGAAEIGDGGLTTWTAQLLGDRKERCLVSCLATERLAELATD</sequence>
<evidence type="ECO:0000313" key="2">
    <source>
        <dbReference type="Proteomes" id="UP000007962"/>
    </source>
</evidence>
<keyword evidence="2" id="KW-1185">Reference proteome</keyword>
<gene>
    <name evidence="1" type="ordered locus">Bcav_3294</name>
</gene>
<dbReference type="AlphaFoldDB" id="C5C1C7"/>
<dbReference type="KEGG" id="bcv:Bcav_3294"/>
<protein>
    <submittedName>
        <fullName evidence="1">Uncharacterized protein</fullName>
    </submittedName>
</protein>
<dbReference type="eggNOG" id="ENOG5030J9H">
    <property type="taxonomic scope" value="Bacteria"/>
</dbReference>
<dbReference type="STRING" id="471853.Bcav_3294"/>
<name>C5C1C7_BEUC1</name>
<accession>C5C1C7</accession>
<dbReference type="OrthoDB" id="7942934at2"/>
<dbReference type="HOGENOM" id="CLU_908783_0_0_11"/>
<dbReference type="Proteomes" id="UP000007962">
    <property type="component" value="Chromosome"/>
</dbReference>
<organism evidence="1 2">
    <name type="scientific">Beutenbergia cavernae (strain ATCC BAA-8 / DSM 12333 / CCUG 43141 / JCM 11478 / NBRC 16432 / NCIMB 13614 / HKI 0122)</name>
    <dbReference type="NCBI Taxonomy" id="471853"/>
    <lineage>
        <taxon>Bacteria</taxon>
        <taxon>Bacillati</taxon>
        <taxon>Actinomycetota</taxon>
        <taxon>Actinomycetes</taxon>
        <taxon>Micrococcales</taxon>
        <taxon>Beutenbergiaceae</taxon>
        <taxon>Beutenbergia</taxon>
    </lineage>
</organism>
<reference evidence="1 2" key="1">
    <citation type="journal article" date="2009" name="Stand. Genomic Sci.">
        <title>Complete genome sequence of Beutenbergia cavernae type strain (HKI 0122).</title>
        <authorList>
            <person name="Land M."/>
            <person name="Pukall R."/>
            <person name="Abt B."/>
            <person name="Goker M."/>
            <person name="Rohde M."/>
            <person name="Glavina Del Rio T."/>
            <person name="Tice H."/>
            <person name="Copeland A."/>
            <person name="Cheng J.F."/>
            <person name="Lucas S."/>
            <person name="Chen F."/>
            <person name="Nolan M."/>
            <person name="Bruce D."/>
            <person name="Goodwin L."/>
            <person name="Pitluck S."/>
            <person name="Ivanova N."/>
            <person name="Mavromatis K."/>
            <person name="Ovchinnikova G."/>
            <person name="Pati A."/>
            <person name="Chen A."/>
            <person name="Palaniappan K."/>
            <person name="Hauser L."/>
            <person name="Chang Y.J."/>
            <person name="Jefferies C.C."/>
            <person name="Saunders E."/>
            <person name="Brettin T."/>
            <person name="Detter J.C."/>
            <person name="Han C."/>
            <person name="Chain P."/>
            <person name="Bristow J."/>
            <person name="Eisen J.A."/>
            <person name="Markowitz V."/>
            <person name="Hugenholtz P."/>
            <person name="Kyrpides N.C."/>
            <person name="Klenk H.P."/>
            <person name="Lapidus A."/>
        </authorList>
    </citation>
    <scope>NUCLEOTIDE SEQUENCE [LARGE SCALE GENOMIC DNA]</scope>
    <source>
        <strain evidence="2">ATCC BAA-8 / DSM 12333 / NBRC 16432</strain>
    </source>
</reference>
<dbReference type="EMBL" id="CP001618">
    <property type="protein sequence ID" value="ACQ81537.1"/>
    <property type="molecule type" value="Genomic_DNA"/>
</dbReference>